<dbReference type="OrthoDB" id="687591at2759"/>
<evidence type="ECO:0000313" key="4">
    <source>
        <dbReference type="Proteomes" id="UP000479710"/>
    </source>
</evidence>
<feature type="region of interest" description="Disordered" evidence="1">
    <location>
        <begin position="125"/>
        <end position="146"/>
    </location>
</feature>
<proteinExistence type="predicted"/>
<dbReference type="PANTHER" id="PTHR44947:SF1">
    <property type="entry name" value="OS11G0303800 PROTEIN"/>
    <property type="match status" value="1"/>
</dbReference>
<protein>
    <recommendedName>
        <fullName evidence="2">Myb/SANT-like DNA-binding domain-containing protein</fullName>
    </recommendedName>
</protein>
<dbReference type="Pfam" id="PF13873">
    <property type="entry name" value="Myb_DNA-bind_5"/>
    <property type="match status" value="1"/>
</dbReference>
<feature type="compositionally biased region" description="Basic and acidic residues" evidence="1">
    <location>
        <begin position="270"/>
        <end position="282"/>
    </location>
</feature>
<dbReference type="PANTHER" id="PTHR44947">
    <property type="entry name" value="OS05G0501001 PROTEIN"/>
    <property type="match status" value="1"/>
</dbReference>
<dbReference type="AlphaFoldDB" id="A0A6G1ETE3"/>
<feature type="region of interest" description="Disordered" evidence="1">
    <location>
        <begin position="254"/>
        <end position="282"/>
    </location>
</feature>
<accession>A0A6G1ETE3</accession>
<organism evidence="3 4">
    <name type="scientific">Oryza meyeriana var. granulata</name>
    <dbReference type="NCBI Taxonomy" id="110450"/>
    <lineage>
        <taxon>Eukaryota</taxon>
        <taxon>Viridiplantae</taxon>
        <taxon>Streptophyta</taxon>
        <taxon>Embryophyta</taxon>
        <taxon>Tracheophyta</taxon>
        <taxon>Spermatophyta</taxon>
        <taxon>Magnoliopsida</taxon>
        <taxon>Liliopsida</taxon>
        <taxon>Poales</taxon>
        <taxon>Poaceae</taxon>
        <taxon>BOP clade</taxon>
        <taxon>Oryzoideae</taxon>
        <taxon>Oryzeae</taxon>
        <taxon>Oryzinae</taxon>
        <taxon>Oryza</taxon>
        <taxon>Oryza meyeriana</taxon>
    </lineage>
</organism>
<comment type="caution">
    <text evidence="3">The sequence shown here is derived from an EMBL/GenBank/DDBJ whole genome shotgun (WGS) entry which is preliminary data.</text>
</comment>
<gene>
    <name evidence="3" type="ORF">E2562_036796</name>
</gene>
<dbReference type="Proteomes" id="UP000479710">
    <property type="component" value="Unassembled WGS sequence"/>
</dbReference>
<feature type="compositionally biased region" description="Basic and acidic residues" evidence="1">
    <location>
        <begin position="125"/>
        <end position="145"/>
    </location>
</feature>
<evidence type="ECO:0000313" key="3">
    <source>
        <dbReference type="EMBL" id="KAF0927875.1"/>
    </source>
</evidence>
<dbReference type="EMBL" id="SPHZ02000003">
    <property type="protein sequence ID" value="KAF0927875.1"/>
    <property type="molecule type" value="Genomic_DNA"/>
</dbReference>
<evidence type="ECO:0000259" key="2">
    <source>
        <dbReference type="Pfam" id="PF13873"/>
    </source>
</evidence>
<name>A0A6G1ETE3_9ORYZ</name>
<dbReference type="InterPro" id="IPR028002">
    <property type="entry name" value="Myb_DNA-bind_5"/>
</dbReference>
<reference evidence="3 4" key="1">
    <citation type="submission" date="2019-11" db="EMBL/GenBank/DDBJ databases">
        <title>Whole genome sequence of Oryza granulata.</title>
        <authorList>
            <person name="Li W."/>
        </authorList>
    </citation>
    <scope>NUCLEOTIDE SEQUENCE [LARGE SCALE GENOMIC DNA]</scope>
    <source>
        <strain evidence="4">cv. Menghai</strain>
        <tissue evidence="3">Leaf</tissue>
    </source>
</reference>
<keyword evidence="4" id="KW-1185">Reference proteome</keyword>
<sequence>MASSWLNASKDPIKGNDKKGDTFWKEVTDEFNKKGNGKRTREMNQLKIHWSRLKASISDFNGFWTKVGQVYTSGYSNDMLEEEAQKMYANKFGKRFLLVHWWKILKDEPKWCAQFETENNKSEIVDVPDEESRPIGREAAKAERSGKRKKDNILEGIVILGDNIAKIVKVHKDRKVDREKVTEAQIKISDTNLKAAKEQKEAKMFEMSEENDNPDVCQNPMYSLDEFLAEDEILDDVLNEATVVIQSTIEALQKEGSDHRFHPRKHIKRPREEAHEKLISPN</sequence>
<feature type="domain" description="Myb/SANT-like DNA-binding" evidence="2">
    <location>
        <begin position="22"/>
        <end position="55"/>
    </location>
</feature>
<evidence type="ECO:0000256" key="1">
    <source>
        <dbReference type="SAM" id="MobiDB-lite"/>
    </source>
</evidence>